<dbReference type="InterPro" id="IPR043138">
    <property type="entry name" value="GGT_lsub"/>
</dbReference>
<evidence type="ECO:0000313" key="7">
    <source>
        <dbReference type="Proteomes" id="UP000623129"/>
    </source>
</evidence>
<comment type="catalytic activity">
    <reaction evidence="3">
        <text>glutathione + H2O = L-cysteinylglycine + L-glutamate</text>
        <dbReference type="Rhea" id="RHEA:28807"/>
        <dbReference type="ChEBI" id="CHEBI:15377"/>
        <dbReference type="ChEBI" id="CHEBI:29985"/>
        <dbReference type="ChEBI" id="CHEBI:57925"/>
        <dbReference type="ChEBI" id="CHEBI:61694"/>
        <dbReference type="EC" id="3.4.19.13"/>
    </reaction>
</comment>
<dbReference type="PRINTS" id="PR01210">
    <property type="entry name" value="GGTRANSPTASE"/>
</dbReference>
<comment type="pathway">
    <text evidence="3">Sulfur metabolism; glutathione metabolism.</text>
</comment>
<proteinExistence type="predicted"/>
<comment type="function">
    <text evidence="3">Cleaves the gamma-glutamyl peptide bond of glutathione and glutathione conjugates.</text>
</comment>
<dbReference type="GO" id="GO:0006751">
    <property type="term" value="P:glutathione catabolic process"/>
    <property type="evidence" value="ECO:0007669"/>
    <property type="project" value="UniProtKB-UniRule"/>
</dbReference>
<dbReference type="SUPFAM" id="SSF56235">
    <property type="entry name" value="N-terminal nucleophile aminohydrolases (Ntn hydrolases)"/>
    <property type="match status" value="1"/>
</dbReference>
<dbReference type="GO" id="GO:0036374">
    <property type="term" value="F:glutathione hydrolase activity"/>
    <property type="evidence" value="ECO:0007669"/>
    <property type="project" value="UniProtKB-UniRule"/>
</dbReference>
<feature type="region of interest" description="Disordered" evidence="4">
    <location>
        <begin position="51"/>
        <end position="77"/>
    </location>
</feature>
<dbReference type="PANTHER" id="PTHR11686">
    <property type="entry name" value="GAMMA GLUTAMYL TRANSPEPTIDASE"/>
    <property type="match status" value="1"/>
</dbReference>
<evidence type="ECO:0000256" key="5">
    <source>
        <dbReference type="SAM" id="Phobius"/>
    </source>
</evidence>
<evidence type="ECO:0000313" key="6">
    <source>
        <dbReference type="EMBL" id="KAF3333634.1"/>
    </source>
</evidence>
<feature type="region of interest" description="Disordered" evidence="4">
    <location>
        <begin position="149"/>
        <end position="168"/>
    </location>
</feature>
<evidence type="ECO:0000256" key="1">
    <source>
        <dbReference type="PIRSR" id="PIRSR600101-1"/>
    </source>
</evidence>
<keyword evidence="3" id="KW-0808">Transferase</keyword>
<name>A0A833RDI1_9POAL</name>
<dbReference type="EC" id="3.4.19.13" evidence="3"/>
<dbReference type="GO" id="GO:0005886">
    <property type="term" value="C:plasma membrane"/>
    <property type="evidence" value="ECO:0007669"/>
    <property type="project" value="TreeGrafter"/>
</dbReference>
<reference evidence="6" key="1">
    <citation type="submission" date="2020-01" db="EMBL/GenBank/DDBJ databases">
        <title>Genome sequence of Kobresia littledalei, the first chromosome-level genome in the family Cyperaceae.</title>
        <authorList>
            <person name="Qu G."/>
        </authorList>
    </citation>
    <scope>NUCLEOTIDE SEQUENCE</scope>
    <source>
        <strain evidence="6">C.B.Clarke</strain>
        <tissue evidence="6">Leaf</tissue>
    </source>
</reference>
<dbReference type="Gene3D" id="3.60.20.40">
    <property type="match status" value="1"/>
</dbReference>
<keyword evidence="5" id="KW-0472">Membrane</keyword>
<dbReference type="InterPro" id="IPR029055">
    <property type="entry name" value="Ntn_hydrolases_N"/>
</dbReference>
<comment type="catalytic activity">
    <reaction evidence="3">
        <text>an S-substituted glutathione + H2O = an S-substituted L-cysteinylglycine + L-glutamate</text>
        <dbReference type="Rhea" id="RHEA:59468"/>
        <dbReference type="ChEBI" id="CHEBI:15377"/>
        <dbReference type="ChEBI" id="CHEBI:29985"/>
        <dbReference type="ChEBI" id="CHEBI:90779"/>
        <dbReference type="ChEBI" id="CHEBI:143103"/>
        <dbReference type="EC" id="3.4.19.13"/>
    </reaction>
</comment>
<feature type="binding site" evidence="2">
    <location>
        <position position="449"/>
    </location>
    <ligand>
        <name>L-glutamate</name>
        <dbReference type="ChEBI" id="CHEBI:29985"/>
    </ligand>
</feature>
<dbReference type="UniPathway" id="UPA00204"/>
<sequence>MAHGDLKYTLLDYRAPSRHTWLCSAASVLIGVTLILTIAFYTTSSSNIHTISSSHNNGARSTIKSTEGPGSVESESGVVAADDGRCSEIGVQILKIGGHAVDAAVAVALCSGVVHPFSSGLGGGSFIVVRNSASGEALALDARETAPAAASTDMYRDNPTSKSKGPLSAGVPGELAGLHAAWTRYGRLPWRDLFLPSIKLARDGFVVAMQEKEALILADPGLTEVLAPGGKLLLVNETCYNPKLAATLEEISEKGPDAFYKGSLGENFIKDVKNLGGILTMEDLKEYKVVIKRALEIEAMGYTLLGMHPPSSGTVGMALILNILDSYRSVQAVQGLLGLHRIIESMKHMFAVRMNLGDPDFVNVTLDVSNMLSPSFAAKIRQKIVDNATFSPSYYMPKWSQLRDNGTSHFCVVDSDRNAVAMTTTVNFYFGAGVLSPSTGIVLNNEMDDFSVPSELTPDELPPAPANFIKPRKRPLSSMTPLIILKENQLAGVVGASGGTKIIPAVLQVFLNHFVLGMDPLASVQKSRVYHKLIPNKVTYENYTAIDGELIEFEKSSKLFLEKRGHVLENTSSSAVCQLVVHDLGEPVQNWDGKRRNWRNFLRRNTENAVFKGMLTAVSDLRKDGAPAGI</sequence>
<dbReference type="EC" id="2.3.2.2" evidence="3"/>
<comment type="catalytic activity">
    <reaction evidence="3">
        <text>an N-terminal (5-L-glutamyl)-[peptide] + an alpha-amino acid = 5-L-glutamyl amino acid + an N-terminal L-alpha-aminoacyl-[peptide]</text>
        <dbReference type="Rhea" id="RHEA:23904"/>
        <dbReference type="Rhea" id="RHEA-COMP:9780"/>
        <dbReference type="Rhea" id="RHEA-COMP:9795"/>
        <dbReference type="ChEBI" id="CHEBI:77644"/>
        <dbReference type="ChEBI" id="CHEBI:78597"/>
        <dbReference type="ChEBI" id="CHEBI:78599"/>
        <dbReference type="ChEBI" id="CHEBI:78608"/>
        <dbReference type="EC" id="2.3.2.2"/>
    </reaction>
</comment>
<dbReference type="NCBIfam" id="TIGR00066">
    <property type="entry name" value="g_glut_trans"/>
    <property type="match status" value="1"/>
</dbReference>
<keyword evidence="7" id="KW-1185">Reference proteome</keyword>
<keyword evidence="3" id="KW-0378">Hydrolase</keyword>
<dbReference type="EMBL" id="SWLB01000010">
    <property type="protein sequence ID" value="KAF3333634.1"/>
    <property type="molecule type" value="Genomic_DNA"/>
</dbReference>
<dbReference type="OrthoDB" id="2015213at2759"/>
<accession>A0A833RDI1</accession>
<evidence type="ECO:0000256" key="3">
    <source>
        <dbReference type="RuleBase" id="RU368068"/>
    </source>
</evidence>
<feature type="binding site" evidence="2">
    <location>
        <begin position="477"/>
        <end position="478"/>
    </location>
    <ligand>
        <name>L-glutamate</name>
        <dbReference type="ChEBI" id="CHEBI:29985"/>
    </ligand>
</feature>
<feature type="transmembrane region" description="Helical" evidence="5">
    <location>
        <begin position="21"/>
        <end position="41"/>
    </location>
</feature>
<feature type="binding site" evidence="2">
    <location>
        <position position="143"/>
    </location>
    <ligand>
        <name>L-glutamate</name>
        <dbReference type="ChEBI" id="CHEBI:29985"/>
    </ligand>
</feature>
<feature type="active site" description="Nucleophile" evidence="1">
    <location>
        <position position="407"/>
    </location>
</feature>
<keyword evidence="5" id="KW-1133">Transmembrane helix</keyword>
<feature type="binding site" evidence="2">
    <location>
        <position position="499"/>
    </location>
    <ligand>
        <name>L-glutamate</name>
        <dbReference type="ChEBI" id="CHEBI:29985"/>
    </ligand>
</feature>
<dbReference type="GO" id="GO:0103068">
    <property type="term" value="F:leukotriene C4 gamma-glutamyl transferase activity"/>
    <property type="evidence" value="ECO:0007669"/>
    <property type="project" value="UniProtKB-EC"/>
</dbReference>
<feature type="binding site" evidence="2">
    <location>
        <begin position="425"/>
        <end position="427"/>
    </location>
    <ligand>
        <name>L-glutamate</name>
        <dbReference type="ChEBI" id="CHEBI:29985"/>
    </ligand>
</feature>
<keyword evidence="5" id="KW-0812">Transmembrane</keyword>
<evidence type="ECO:0000256" key="2">
    <source>
        <dbReference type="PIRSR" id="PIRSR600101-2"/>
    </source>
</evidence>
<evidence type="ECO:0000256" key="4">
    <source>
        <dbReference type="SAM" id="MobiDB-lite"/>
    </source>
</evidence>
<dbReference type="Gene3D" id="1.10.246.130">
    <property type="match status" value="1"/>
</dbReference>
<dbReference type="FunFam" id="1.10.246.130:FF:000001">
    <property type="entry name" value="Gamma-glutamyltransferase 5 isoform 1"/>
    <property type="match status" value="1"/>
</dbReference>
<organism evidence="6 7">
    <name type="scientific">Carex littledalei</name>
    <dbReference type="NCBI Taxonomy" id="544730"/>
    <lineage>
        <taxon>Eukaryota</taxon>
        <taxon>Viridiplantae</taxon>
        <taxon>Streptophyta</taxon>
        <taxon>Embryophyta</taxon>
        <taxon>Tracheophyta</taxon>
        <taxon>Spermatophyta</taxon>
        <taxon>Magnoliopsida</taxon>
        <taxon>Liliopsida</taxon>
        <taxon>Poales</taxon>
        <taxon>Cyperaceae</taxon>
        <taxon>Cyperoideae</taxon>
        <taxon>Cariceae</taxon>
        <taxon>Carex</taxon>
        <taxon>Carex subgen. Euthyceras</taxon>
    </lineage>
</organism>
<dbReference type="InterPro" id="IPR000101">
    <property type="entry name" value="GGT_peptidase"/>
</dbReference>
<dbReference type="PANTHER" id="PTHR11686:SF9">
    <property type="entry name" value="RE13973P"/>
    <property type="match status" value="1"/>
</dbReference>
<dbReference type="InterPro" id="IPR043137">
    <property type="entry name" value="GGT_ssub_C"/>
</dbReference>
<protein>
    <recommendedName>
        <fullName evidence="3">Glutathione hydrolase</fullName>
        <ecNumber evidence="3">2.3.2.2</ecNumber>
        <ecNumber evidence="3">3.4.19.13</ecNumber>
    </recommendedName>
    <alternativeName>
        <fullName evidence="3">Gamma-glutamyltransferase</fullName>
    </alternativeName>
    <alternativeName>
        <fullName evidence="3">Gamma-glutamyltranspeptidase</fullName>
    </alternativeName>
</protein>
<comment type="caution">
    <text evidence="6">The sequence shown here is derived from an EMBL/GenBank/DDBJ whole genome shotgun (WGS) entry which is preliminary data.</text>
</comment>
<dbReference type="AlphaFoldDB" id="A0A833RDI1"/>
<dbReference type="Proteomes" id="UP000623129">
    <property type="component" value="Unassembled WGS sequence"/>
</dbReference>
<keyword evidence="3" id="KW-0012">Acyltransferase</keyword>
<dbReference type="Pfam" id="PF01019">
    <property type="entry name" value="G_glu_transpept"/>
    <property type="match status" value="1"/>
</dbReference>
<gene>
    <name evidence="6" type="ORF">FCM35_KLT01325</name>
</gene>